<feature type="binding site" evidence="12">
    <location>
        <position position="178"/>
    </location>
    <ligand>
        <name>ATP</name>
        <dbReference type="ChEBI" id="CHEBI:30616"/>
    </ligand>
</feature>
<dbReference type="Gene3D" id="3.40.1160.10">
    <property type="entry name" value="Acetylglutamate kinase-like"/>
    <property type="match status" value="1"/>
</dbReference>
<evidence type="ECO:0000256" key="3">
    <source>
        <dbReference type="ARBA" id="ARBA00005139"/>
    </source>
</evidence>
<dbReference type="UniPathway" id="UPA00050">
    <property type="reaction ID" value="UER00461"/>
</dbReference>
<dbReference type="PANTHER" id="PTHR21499:SF3">
    <property type="entry name" value="ASPARTOKINASE"/>
    <property type="match status" value="1"/>
</dbReference>
<dbReference type="InterPro" id="IPR018042">
    <property type="entry name" value="Aspartate_kinase_CS"/>
</dbReference>
<feature type="binding site" evidence="12">
    <location>
        <position position="73"/>
    </location>
    <ligand>
        <name>substrate</name>
    </ligand>
</feature>
<evidence type="ECO:0000256" key="9">
    <source>
        <dbReference type="ARBA" id="ARBA00022840"/>
    </source>
</evidence>
<evidence type="ECO:0000313" key="17">
    <source>
        <dbReference type="Proteomes" id="UP000005297"/>
    </source>
</evidence>
<evidence type="ECO:0000256" key="11">
    <source>
        <dbReference type="ARBA" id="ARBA00047872"/>
    </source>
</evidence>
<dbReference type="CDD" id="cd04261">
    <property type="entry name" value="AAK_AKii-LysC-BS"/>
    <property type="match status" value="1"/>
</dbReference>
<feature type="binding site" evidence="12">
    <location>
        <position position="183"/>
    </location>
    <ligand>
        <name>ATP</name>
        <dbReference type="ChEBI" id="CHEBI:30616"/>
    </ligand>
</feature>
<gene>
    <name evidence="16" type="ORF">SPV1_06574</name>
</gene>
<dbReference type="FunFam" id="3.40.1160.10:FF:000002">
    <property type="entry name" value="Aspartokinase"/>
    <property type="match status" value="1"/>
</dbReference>
<sequence>MRIVQKFGGTSVGSLERIRATADLVEAELARGNQIAVVVSAMSGETNRLIGMATEMDATPCEREIDALVATGEQVSAALLAIELQHRGIRAYSYNGAQAGVTTSGDYKRARIKSISCAHLQNHLQAGEVPVVTGFQGVDEQGNITTLGRGGSDTSAVALAVAVEADVCDIYTDVDGIYTTDPRIVSKARKMEQISYEEMLEMASLGAKVLQTRSVEMAMRYNMPIHLRSSFENITGTMVVKEDDTMERAAISGVAYNRDEAKITILGIPDHPGIAANVFGPVAEAGINVDVIVQNVSAQGFTDITFTVPRSDYQATMKLMRDLCTSLHGRDVQGDDGVAKVSVIGVGMRSHAGVAKTMFDALAAEGVNIQMITTSEIKITVVIEEKYVELAVRSLHTAFALDATPDER</sequence>
<feature type="binding site" evidence="12">
    <location>
        <begin position="172"/>
        <end position="173"/>
    </location>
    <ligand>
        <name>ATP</name>
        <dbReference type="ChEBI" id="CHEBI:30616"/>
    </ligand>
</feature>
<protein>
    <recommendedName>
        <fullName evidence="13">Aspartokinase</fullName>
        <ecNumber evidence="13">2.7.2.4</ecNumber>
    </recommendedName>
</protein>
<dbReference type="PANTHER" id="PTHR21499">
    <property type="entry name" value="ASPARTATE KINASE"/>
    <property type="match status" value="1"/>
</dbReference>
<dbReference type="EMBL" id="AATS01000004">
    <property type="protein sequence ID" value="EAU54986.1"/>
    <property type="molecule type" value="Genomic_DNA"/>
</dbReference>
<evidence type="ECO:0000313" key="16">
    <source>
        <dbReference type="EMBL" id="EAU54986.1"/>
    </source>
</evidence>
<dbReference type="GO" id="GO:0009088">
    <property type="term" value="P:threonine biosynthetic process"/>
    <property type="evidence" value="ECO:0007669"/>
    <property type="project" value="UniProtKB-UniPathway"/>
</dbReference>
<dbReference type="PROSITE" id="PS00324">
    <property type="entry name" value="ASPARTOKINASE"/>
    <property type="match status" value="1"/>
</dbReference>
<dbReference type="InParanoid" id="Q0F0P2"/>
<evidence type="ECO:0000256" key="6">
    <source>
        <dbReference type="ARBA" id="ARBA00022679"/>
    </source>
</evidence>
<dbReference type="PROSITE" id="PS51671">
    <property type="entry name" value="ACT"/>
    <property type="match status" value="1"/>
</dbReference>
<evidence type="ECO:0000256" key="7">
    <source>
        <dbReference type="ARBA" id="ARBA00022741"/>
    </source>
</evidence>
<evidence type="ECO:0000256" key="10">
    <source>
        <dbReference type="ARBA" id="ARBA00023154"/>
    </source>
</evidence>
<dbReference type="Pfam" id="PF00696">
    <property type="entry name" value="AA_kinase"/>
    <property type="match status" value="1"/>
</dbReference>
<dbReference type="OrthoDB" id="5289286at2"/>
<keyword evidence="17" id="KW-1185">Reference proteome</keyword>
<dbReference type="NCBIfam" id="NF005154">
    <property type="entry name" value="PRK06635.1-2"/>
    <property type="match status" value="1"/>
</dbReference>
<keyword evidence="7 12" id="KW-0547">Nucleotide-binding</keyword>
<dbReference type="FunCoup" id="Q0F0P2">
    <property type="interactions" value="531"/>
</dbReference>
<dbReference type="GO" id="GO:0005524">
    <property type="term" value="F:ATP binding"/>
    <property type="evidence" value="ECO:0007669"/>
    <property type="project" value="UniProtKB-KW"/>
</dbReference>
<evidence type="ECO:0000256" key="2">
    <source>
        <dbReference type="ARBA" id="ARBA00004986"/>
    </source>
</evidence>
<dbReference type="SUPFAM" id="SSF55021">
    <property type="entry name" value="ACT-like"/>
    <property type="match status" value="2"/>
</dbReference>
<comment type="pathway">
    <text evidence="2 14">Amino-acid biosynthesis; L-methionine biosynthesis via de novo pathway; L-homoserine from L-aspartate: step 1/3.</text>
</comment>
<feature type="binding site" evidence="12">
    <location>
        <begin position="6"/>
        <end position="9"/>
    </location>
    <ligand>
        <name>ATP</name>
        <dbReference type="ChEBI" id="CHEBI:30616"/>
    </ligand>
</feature>
<keyword evidence="10" id="KW-0457">Lysine biosynthesis</keyword>
<dbReference type="GO" id="GO:0004072">
    <property type="term" value="F:aspartate kinase activity"/>
    <property type="evidence" value="ECO:0007669"/>
    <property type="project" value="UniProtKB-EC"/>
</dbReference>
<keyword evidence="8 13" id="KW-0418">Kinase</keyword>
<comment type="pathway">
    <text evidence="3 14">Amino-acid biosynthesis; L-threonine biosynthesis; L-threonine from L-aspartate: step 1/5.</text>
</comment>
<dbReference type="AlphaFoldDB" id="Q0F0P2"/>
<feature type="binding site" evidence="12">
    <location>
        <begin position="208"/>
        <end position="209"/>
    </location>
    <ligand>
        <name>ATP</name>
        <dbReference type="ChEBI" id="CHEBI:30616"/>
    </ligand>
</feature>
<dbReference type="SUPFAM" id="SSF53633">
    <property type="entry name" value="Carbamate kinase-like"/>
    <property type="match status" value="1"/>
</dbReference>
<evidence type="ECO:0000256" key="8">
    <source>
        <dbReference type="ARBA" id="ARBA00022777"/>
    </source>
</evidence>
<dbReference type="PIRSF" id="PIRSF000726">
    <property type="entry name" value="Asp_kin"/>
    <property type="match status" value="1"/>
</dbReference>
<reference evidence="16 17" key="1">
    <citation type="submission" date="2006-09" db="EMBL/GenBank/DDBJ databases">
        <authorList>
            <person name="Emerson D."/>
            <person name="Ferriera S."/>
            <person name="Johnson J."/>
            <person name="Kravitz S."/>
            <person name="Halpern A."/>
            <person name="Remington K."/>
            <person name="Beeson K."/>
            <person name="Tran B."/>
            <person name="Rogers Y.-H."/>
            <person name="Friedman R."/>
            <person name="Venter J.C."/>
        </authorList>
    </citation>
    <scope>NUCLEOTIDE SEQUENCE [LARGE SCALE GENOMIC DNA]</scope>
    <source>
        <strain evidence="16 17">PV-1</strain>
    </source>
</reference>
<dbReference type="GO" id="GO:0005829">
    <property type="term" value="C:cytosol"/>
    <property type="evidence" value="ECO:0007669"/>
    <property type="project" value="TreeGrafter"/>
</dbReference>
<dbReference type="Gene3D" id="3.30.2130.10">
    <property type="entry name" value="VC0802-like"/>
    <property type="match status" value="1"/>
</dbReference>
<evidence type="ECO:0000256" key="5">
    <source>
        <dbReference type="ARBA" id="ARBA00022605"/>
    </source>
</evidence>
<proteinExistence type="inferred from homology"/>
<keyword evidence="9 12" id="KW-0067">ATP-binding</keyword>
<evidence type="ECO:0000256" key="14">
    <source>
        <dbReference type="RuleBase" id="RU004249"/>
    </source>
</evidence>
<dbReference type="HOGENOM" id="CLU_009116_3_2_0"/>
<dbReference type="CDD" id="cd04923">
    <property type="entry name" value="ACT_AK-LysC-DapG-like_2"/>
    <property type="match status" value="1"/>
</dbReference>
<feature type="domain" description="ACT" evidence="15">
    <location>
        <begin position="263"/>
        <end position="346"/>
    </location>
</feature>
<name>Q0F0P2_9PROT</name>
<dbReference type="InterPro" id="IPR036393">
    <property type="entry name" value="AceGlu_kinase-like_sf"/>
</dbReference>
<organism evidence="16 17">
    <name type="scientific">Mariprofundus ferrooxydans PV-1</name>
    <dbReference type="NCBI Taxonomy" id="314345"/>
    <lineage>
        <taxon>Bacteria</taxon>
        <taxon>Pseudomonadati</taxon>
        <taxon>Pseudomonadota</taxon>
        <taxon>Candidatius Mariprofundia</taxon>
        <taxon>Mariprofundales</taxon>
        <taxon>Mariprofundaceae</taxon>
        <taxon>Mariprofundus</taxon>
    </lineage>
</organism>
<keyword evidence="5 14" id="KW-0028">Amino-acid biosynthesis</keyword>
<dbReference type="eggNOG" id="COG0527">
    <property type="taxonomic scope" value="Bacteria"/>
</dbReference>
<dbReference type="Pfam" id="PF22468">
    <property type="entry name" value="ACT_9"/>
    <property type="match status" value="1"/>
</dbReference>
<dbReference type="UniPathway" id="UPA00051">
    <property type="reaction ID" value="UER00462"/>
</dbReference>
<evidence type="ECO:0000256" key="1">
    <source>
        <dbReference type="ARBA" id="ARBA00004766"/>
    </source>
</evidence>
<comment type="caution">
    <text evidence="16">The sequence shown here is derived from an EMBL/GenBank/DDBJ whole genome shotgun (WGS) entry which is preliminary data.</text>
</comment>
<dbReference type="STRING" id="314344.AL013_02195"/>
<evidence type="ECO:0000259" key="15">
    <source>
        <dbReference type="PROSITE" id="PS51671"/>
    </source>
</evidence>
<evidence type="ECO:0000256" key="4">
    <source>
        <dbReference type="ARBA" id="ARBA00010122"/>
    </source>
</evidence>
<dbReference type="InterPro" id="IPR054352">
    <property type="entry name" value="ACT_Aspartokinase"/>
</dbReference>
<dbReference type="InterPro" id="IPR001341">
    <property type="entry name" value="Asp_kinase"/>
</dbReference>
<dbReference type="InterPro" id="IPR001048">
    <property type="entry name" value="Asp/Glu/Uridylate_kinase"/>
</dbReference>
<evidence type="ECO:0000256" key="12">
    <source>
        <dbReference type="PIRSR" id="PIRSR000726-1"/>
    </source>
</evidence>
<dbReference type="Proteomes" id="UP000005297">
    <property type="component" value="Unassembled WGS sequence"/>
</dbReference>
<dbReference type="RefSeq" id="WP_009851608.1">
    <property type="nucleotide sequence ID" value="NZ_DS022295.1"/>
</dbReference>
<dbReference type="GO" id="GO:0009089">
    <property type="term" value="P:lysine biosynthetic process via diaminopimelate"/>
    <property type="evidence" value="ECO:0007669"/>
    <property type="project" value="UniProtKB-UniPathway"/>
</dbReference>
<dbReference type="UniPathway" id="UPA00034">
    <property type="reaction ID" value="UER00015"/>
</dbReference>
<dbReference type="InterPro" id="IPR041740">
    <property type="entry name" value="AKii-LysC-BS"/>
</dbReference>
<comment type="pathway">
    <text evidence="1 14">Amino-acid biosynthesis; L-lysine biosynthesis via DAP pathway; (S)-tetrahydrodipicolinate from L-aspartate: step 1/4.</text>
</comment>
<dbReference type="InterPro" id="IPR045865">
    <property type="entry name" value="ACT-like_dom_sf"/>
</dbReference>
<dbReference type="InterPro" id="IPR002912">
    <property type="entry name" value="ACT_dom"/>
</dbReference>
<dbReference type="EC" id="2.7.2.4" evidence="13"/>
<evidence type="ECO:0000256" key="13">
    <source>
        <dbReference type="RuleBase" id="RU003448"/>
    </source>
</evidence>
<keyword evidence="6 13" id="KW-0808">Transferase</keyword>
<dbReference type="FunFam" id="3.30.2130.10:FF:000002">
    <property type="entry name" value="Aspartokinase"/>
    <property type="match status" value="1"/>
</dbReference>
<dbReference type="GO" id="GO:0009090">
    <property type="term" value="P:homoserine biosynthetic process"/>
    <property type="evidence" value="ECO:0007669"/>
    <property type="project" value="TreeGrafter"/>
</dbReference>
<dbReference type="CDD" id="cd04913">
    <property type="entry name" value="ACT_AKii-LysC-BS-like_1"/>
    <property type="match status" value="1"/>
</dbReference>
<dbReference type="NCBIfam" id="TIGR00657">
    <property type="entry name" value="asp_kinases"/>
    <property type="match status" value="1"/>
</dbReference>
<dbReference type="NCBIfam" id="TIGR00656">
    <property type="entry name" value="asp_kin_monofn"/>
    <property type="match status" value="1"/>
</dbReference>
<dbReference type="NCBIfam" id="NF005155">
    <property type="entry name" value="PRK06635.1-4"/>
    <property type="match status" value="1"/>
</dbReference>
<comment type="catalytic activity">
    <reaction evidence="11 13">
        <text>L-aspartate + ATP = 4-phospho-L-aspartate + ADP</text>
        <dbReference type="Rhea" id="RHEA:23776"/>
        <dbReference type="ChEBI" id="CHEBI:29991"/>
        <dbReference type="ChEBI" id="CHEBI:30616"/>
        <dbReference type="ChEBI" id="CHEBI:57535"/>
        <dbReference type="ChEBI" id="CHEBI:456216"/>
        <dbReference type="EC" id="2.7.2.4"/>
    </reaction>
</comment>
<comment type="similarity">
    <text evidence="4 13">Belongs to the aspartokinase family.</text>
</comment>
<dbReference type="Pfam" id="PF01842">
    <property type="entry name" value="ACT"/>
    <property type="match status" value="1"/>
</dbReference>
<accession>Q0F0P2</accession>
<dbReference type="InterPro" id="IPR005260">
    <property type="entry name" value="Asp_kin_monofn"/>
</dbReference>
<feature type="binding site" evidence="12">
    <location>
        <position position="46"/>
    </location>
    <ligand>
        <name>substrate</name>
    </ligand>
</feature>